<dbReference type="EMBL" id="JAUCGQ010000004">
    <property type="protein sequence ID" value="MDM7856631.1"/>
    <property type="molecule type" value="Genomic_DNA"/>
</dbReference>
<proteinExistence type="predicted"/>
<protein>
    <submittedName>
        <fullName evidence="1">Uncharacterized protein</fullName>
    </submittedName>
</protein>
<reference evidence="1 2" key="1">
    <citation type="submission" date="2023-06" db="EMBL/GenBank/DDBJ databases">
        <title>Cellulomonas sp. MW4 Whole genome sequence.</title>
        <authorList>
            <person name="Park S."/>
        </authorList>
    </citation>
    <scope>NUCLEOTIDE SEQUENCE [LARGE SCALE GENOMIC DNA]</scope>
    <source>
        <strain evidence="1 2">MW4</strain>
    </source>
</reference>
<evidence type="ECO:0000313" key="1">
    <source>
        <dbReference type="EMBL" id="MDM7856631.1"/>
    </source>
</evidence>
<accession>A0ABT7SKB4</accession>
<keyword evidence="2" id="KW-1185">Reference proteome</keyword>
<organism evidence="1 2">
    <name type="scientific">Cellulomonas alba</name>
    <dbReference type="NCBI Taxonomy" id="3053467"/>
    <lineage>
        <taxon>Bacteria</taxon>
        <taxon>Bacillati</taxon>
        <taxon>Actinomycetota</taxon>
        <taxon>Actinomycetes</taxon>
        <taxon>Micrococcales</taxon>
        <taxon>Cellulomonadaceae</taxon>
        <taxon>Cellulomonas</taxon>
    </lineage>
</organism>
<dbReference type="Proteomes" id="UP001529338">
    <property type="component" value="Unassembled WGS sequence"/>
</dbReference>
<sequence length="76" mass="8234">MSTSPVTEPDDLVHLRNVVASLARRRQPDDPDLLHARRELAAAVLLRHVRHALDANPGLTINQRRAIAGVLTGAAS</sequence>
<evidence type="ECO:0000313" key="2">
    <source>
        <dbReference type="Proteomes" id="UP001529338"/>
    </source>
</evidence>
<comment type="caution">
    <text evidence="1">The sequence shown here is derived from an EMBL/GenBank/DDBJ whole genome shotgun (WGS) entry which is preliminary data.</text>
</comment>
<gene>
    <name evidence="1" type="ORF">QRT04_16955</name>
</gene>
<dbReference type="RefSeq" id="WP_289456902.1">
    <property type="nucleotide sequence ID" value="NZ_JAUCGQ010000004.1"/>
</dbReference>
<name>A0ABT7SKB4_9CELL</name>